<evidence type="ECO:0000313" key="5">
    <source>
        <dbReference type="Proteomes" id="UP000663792"/>
    </source>
</evidence>
<dbReference type="InterPro" id="IPR036291">
    <property type="entry name" value="NAD(P)-bd_dom_sf"/>
</dbReference>
<dbReference type="InterPro" id="IPR010099">
    <property type="entry name" value="SDR39U1"/>
</dbReference>
<dbReference type="PANTHER" id="PTHR11092">
    <property type="entry name" value="SUGAR NUCLEOTIDE EPIMERASE RELATED"/>
    <property type="match status" value="1"/>
</dbReference>
<dbReference type="Proteomes" id="UP000663792">
    <property type="component" value="Unassembled WGS sequence"/>
</dbReference>
<evidence type="ECO:0000256" key="1">
    <source>
        <dbReference type="ARBA" id="ARBA00009353"/>
    </source>
</evidence>
<dbReference type="Pfam" id="PF08338">
    <property type="entry name" value="DUF1731"/>
    <property type="match status" value="1"/>
</dbReference>
<feature type="domain" description="NAD-dependent epimerase/dehydratase" evidence="2">
    <location>
        <begin position="6"/>
        <end position="217"/>
    </location>
</feature>
<evidence type="ECO:0000313" key="4">
    <source>
        <dbReference type="EMBL" id="MBM9467137.1"/>
    </source>
</evidence>
<evidence type="ECO:0000259" key="3">
    <source>
        <dbReference type="Pfam" id="PF08338"/>
    </source>
</evidence>
<dbReference type="NCBIfam" id="TIGR01777">
    <property type="entry name" value="yfcH"/>
    <property type="match status" value="1"/>
</dbReference>
<evidence type="ECO:0000259" key="2">
    <source>
        <dbReference type="Pfam" id="PF01370"/>
    </source>
</evidence>
<dbReference type="EMBL" id="JAERWK010000010">
    <property type="protein sequence ID" value="MBM9467137.1"/>
    <property type="molecule type" value="Genomic_DNA"/>
</dbReference>
<dbReference type="SUPFAM" id="SSF51735">
    <property type="entry name" value="NAD(P)-binding Rossmann-fold domains"/>
    <property type="match status" value="1"/>
</dbReference>
<dbReference type="RefSeq" id="WP_205260103.1">
    <property type="nucleotide sequence ID" value="NZ_JAERWK010000010.1"/>
</dbReference>
<dbReference type="InterPro" id="IPR013549">
    <property type="entry name" value="DUF1731"/>
</dbReference>
<keyword evidence="5" id="KW-1185">Reference proteome</keyword>
<comment type="caution">
    <text evidence="4">The sequence shown here is derived from an EMBL/GenBank/DDBJ whole genome shotgun (WGS) entry which is preliminary data.</text>
</comment>
<organism evidence="4 5">
    <name type="scientific">Nakamurella leprariae</name>
    <dbReference type="NCBI Taxonomy" id="2803911"/>
    <lineage>
        <taxon>Bacteria</taxon>
        <taxon>Bacillati</taxon>
        <taxon>Actinomycetota</taxon>
        <taxon>Actinomycetes</taxon>
        <taxon>Nakamurellales</taxon>
        <taxon>Nakamurellaceae</taxon>
        <taxon>Nakamurella</taxon>
    </lineage>
</organism>
<dbReference type="AlphaFoldDB" id="A0A938YEV1"/>
<name>A0A938YEV1_9ACTN</name>
<sequence>MKVVSAGSSGFLGIHLTDHLRAAGHQVHRLVRRAPSGDDELRWDPDTGTLSAAARRAMADADAVVNLCGAGVGAHRWTDAYRRTIRSSRVGPTALLARVCAEEGVPTLLNASGTGYYGDRGASPMPETETPGATFLAGVCVDWEAATAPAATAGTRVVLLRQAPVLGRGGDLLDRLSLIVRLGLGGPIAGGRQFLPWISLRDHLAVVGFLLEADVAGPVNLAAPETVTNARFVRALGAVLHRPTPWPVPGIALRVALGGFAEEITGGQRAVPDVLTGAGFRFADPELRGALEWALGQS</sequence>
<accession>A0A938YEV1</accession>
<dbReference type="Pfam" id="PF01370">
    <property type="entry name" value="Epimerase"/>
    <property type="match status" value="1"/>
</dbReference>
<comment type="similarity">
    <text evidence="1">Belongs to the NAD(P)-dependent epimerase/dehydratase family. SDR39U1 subfamily.</text>
</comment>
<dbReference type="PANTHER" id="PTHR11092:SF0">
    <property type="entry name" value="EPIMERASE FAMILY PROTEIN SDR39U1"/>
    <property type="match status" value="1"/>
</dbReference>
<gene>
    <name evidence="4" type="ORF">JL106_07550</name>
</gene>
<reference evidence="4" key="1">
    <citation type="submission" date="2021-01" db="EMBL/GenBank/DDBJ databases">
        <title>YIM 132084 draft genome.</title>
        <authorList>
            <person name="An D."/>
        </authorList>
    </citation>
    <scope>NUCLEOTIDE SEQUENCE</scope>
    <source>
        <strain evidence="4">YIM 132084</strain>
    </source>
</reference>
<proteinExistence type="inferred from homology"/>
<dbReference type="Gene3D" id="3.40.50.720">
    <property type="entry name" value="NAD(P)-binding Rossmann-like Domain"/>
    <property type="match status" value="1"/>
</dbReference>
<dbReference type="InterPro" id="IPR001509">
    <property type="entry name" value="Epimerase_deHydtase"/>
</dbReference>
<protein>
    <submittedName>
        <fullName evidence="4">TIGR01777 family oxidoreductase</fullName>
    </submittedName>
</protein>
<feature type="domain" description="DUF1731" evidence="3">
    <location>
        <begin position="248"/>
        <end position="293"/>
    </location>
</feature>